<dbReference type="EMBL" id="PNBA02000003">
    <property type="protein sequence ID" value="KAG6430220.1"/>
    <property type="molecule type" value="Genomic_DNA"/>
</dbReference>
<evidence type="ECO:0000256" key="1">
    <source>
        <dbReference type="SAM" id="MobiDB-lite"/>
    </source>
</evidence>
<feature type="region of interest" description="Disordered" evidence="1">
    <location>
        <begin position="1"/>
        <end position="25"/>
    </location>
</feature>
<dbReference type="Proteomes" id="UP000298416">
    <property type="component" value="Unassembled WGS sequence"/>
</dbReference>
<reference evidence="2" key="1">
    <citation type="submission" date="2018-01" db="EMBL/GenBank/DDBJ databases">
        <authorList>
            <person name="Mao J.F."/>
        </authorList>
    </citation>
    <scope>NUCLEOTIDE SEQUENCE</scope>
    <source>
        <strain evidence="2">Huo1</strain>
        <tissue evidence="2">Leaf</tissue>
    </source>
</reference>
<keyword evidence="3" id="KW-1185">Reference proteome</keyword>
<accession>A0A8X8YHV0</accession>
<gene>
    <name evidence="2" type="ORF">SASPL_108282</name>
</gene>
<comment type="caution">
    <text evidence="2">The sequence shown here is derived from an EMBL/GenBank/DDBJ whole genome shotgun (WGS) entry which is preliminary data.</text>
</comment>
<dbReference type="PANTHER" id="PTHR31515">
    <property type="entry name" value="TRANSMEMBRANE PROTEIN-RELATED"/>
    <property type="match status" value="1"/>
</dbReference>
<protein>
    <submittedName>
        <fullName evidence="2">Uncharacterized protein</fullName>
    </submittedName>
</protein>
<organism evidence="2">
    <name type="scientific">Salvia splendens</name>
    <name type="common">Scarlet sage</name>
    <dbReference type="NCBI Taxonomy" id="180675"/>
    <lineage>
        <taxon>Eukaryota</taxon>
        <taxon>Viridiplantae</taxon>
        <taxon>Streptophyta</taxon>
        <taxon>Embryophyta</taxon>
        <taxon>Tracheophyta</taxon>
        <taxon>Spermatophyta</taxon>
        <taxon>Magnoliopsida</taxon>
        <taxon>eudicotyledons</taxon>
        <taxon>Gunneridae</taxon>
        <taxon>Pentapetalae</taxon>
        <taxon>asterids</taxon>
        <taxon>lamiids</taxon>
        <taxon>Lamiales</taxon>
        <taxon>Lamiaceae</taxon>
        <taxon>Nepetoideae</taxon>
        <taxon>Mentheae</taxon>
        <taxon>Salviinae</taxon>
        <taxon>Salvia</taxon>
        <taxon>Salvia subgen. Calosphace</taxon>
        <taxon>core Calosphace</taxon>
    </lineage>
</organism>
<dbReference type="AlphaFoldDB" id="A0A8X8YHV0"/>
<proteinExistence type="predicted"/>
<reference evidence="2" key="2">
    <citation type="submission" date="2020-08" db="EMBL/GenBank/DDBJ databases">
        <title>Plant Genome Project.</title>
        <authorList>
            <person name="Zhang R.-G."/>
        </authorList>
    </citation>
    <scope>NUCLEOTIDE SEQUENCE</scope>
    <source>
        <strain evidence="2">Huo1</strain>
        <tissue evidence="2">Leaf</tissue>
    </source>
</reference>
<sequence>MFGPRLLQDTSNGAPFDNRQSGKSPSSVFSLFNLKEKSRFWSESVMRTGFDDLESSNPSKLDPTNFTKAGNIANYLKLFEVDSVYLPMPVNFVFIGFEGNGNQERGELHGSDTDTGDNGGQLTVEESVGIGERQHLGVLTAG</sequence>
<name>A0A8X8YHV0_SALSN</name>
<dbReference type="PANTHER" id="PTHR31515:SF2">
    <property type="entry name" value="TRANSMEMBRANE PROTEIN"/>
    <property type="match status" value="1"/>
</dbReference>
<evidence type="ECO:0000313" key="2">
    <source>
        <dbReference type="EMBL" id="KAG6430220.1"/>
    </source>
</evidence>
<feature type="compositionally biased region" description="Polar residues" evidence="1">
    <location>
        <begin position="8"/>
        <end position="25"/>
    </location>
</feature>
<evidence type="ECO:0000313" key="3">
    <source>
        <dbReference type="Proteomes" id="UP000298416"/>
    </source>
</evidence>